<feature type="domain" description="Ig-like" evidence="4">
    <location>
        <begin position="129"/>
        <end position="211"/>
    </location>
</feature>
<feature type="region of interest" description="Disordered" evidence="1">
    <location>
        <begin position="255"/>
        <end position="336"/>
    </location>
</feature>
<dbReference type="PROSITE" id="PS50835">
    <property type="entry name" value="IG_LIKE"/>
    <property type="match status" value="1"/>
</dbReference>
<keyword evidence="2" id="KW-0812">Transmembrane</keyword>
<feature type="chain" id="PRO_5017179892" evidence="3">
    <location>
        <begin position="20"/>
        <end position="380"/>
    </location>
</feature>
<reference evidence="5" key="3">
    <citation type="submission" date="2025-08" db="UniProtKB">
        <authorList>
            <consortium name="Ensembl"/>
        </authorList>
    </citation>
    <scope>IDENTIFICATION</scope>
</reference>
<dbReference type="InterPro" id="IPR003598">
    <property type="entry name" value="Ig_sub2"/>
</dbReference>
<feature type="signal peptide" evidence="3">
    <location>
        <begin position="1"/>
        <end position="19"/>
    </location>
</feature>
<dbReference type="Ensembl" id="ENSAMXT00000051271.1">
    <property type="protein sequence ID" value="ENSAMXP00000034298.1"/>
    <property type="gene ID" value="ENSAMXG00000033727.1"/>
</dbReference>
<evidence type="ECO:0000256" key="2">
    <source>
        <dbReference type="SAM" id="Phobius"/>
    </source>
</evidence>
<reference evidence="6" key="2">
    <citation type="journal article" date="2014" name="Nat. Commun.">
        <title>The cavefish genome reveals candidate genes for eye loss.</title>
        <authorList>
            <person name="McGaugh S.E."/>
            <person name="Gross J.B."/>
            <person name="Aken B."/>
            <person name="Blin M."/>
            <person name="Borowsky R."/>
            <person name="Chalopin D."/>
            <person name="Hinaux H."/>
            <person name="Jeffery W.R."/>
            <person name="Keene A."/>
            <person name="Ma L."/>
            <person name="Minx P."/>
            <person name="Murphy D."/>
            <person name="O'Quin K.E."/>
            <person name="Retaux S."/>
            <person name="Rohner N."/>
            <person name="Searle S.M."/>
            <person name="Stahl B.A."/>
            <person name="Tabin C."/>
            <person name="Volff J.N."/>
            <person name="Yoshizawa M."/>
            <person name="Warren W.C."/>
        </authorList>
    </citation>
    <scope>NUCLEOTIDE SEQUENCE [LARGE SCALE GENOMIC DNA]</scope>
    <source>
        <strain evidence="6">female</strain>
    </source>
</reference>
<dbReference type="PANTHER" id="PTHR46013">
    <property type="entry name" value="VASCULAR CELL ADHESION MOLECULE 1"/>
    <property type="match status" value="1"/>
</dbReference>
<dbReference type="InterPro" id="IPR013106">
    <property type="entry name" value="Ig_V-set"/>
</dbReference>
<dbReference type="InterPro" id="IPR013783">
    <property type="entry name" value="Ig-like_fold"/>
</dbReference>
<evidence type="ECO:0000256" key="1">
    <source>
        <dbReference type="SAM" id="MobiDB-lite"/>
    </source>
</evidence>
<evidence type="ECO:0000313" key="6">
    <source>
        <dbReference type="Proteomes" id="UP000018467"/>
    </source>
</evidence>
<proteinExistence type="predicted"/>
<name>A0A3B1IWK1_ASTMX</name>
<dbReference type="AlphaFoldDB" id="A0A3B1IWK1"/>
<dbReference type="GeneTree" id="ENSGT01010000222294"/>
<keyword evidence="2" id="KW-1133">Transmembrane helix</keyword>
<protein>
    <submittedName>
        <fullName evidence="5">Sc:d156</fullName>
    </submittedName>
</protein>
<dbReference type="Pfam" id="PF13895">
    <property type="entry name" value="Ig_2"/>
    <property type="match status" value="1"/>
</dbReference>
<evidence type="ECO:0000313" key="5">
    <source>
        <dbReference type="Ensembl" id="ENSAMXP00000034298.1"/>
    </source>
</evidence>
<feature type="transmembrane region" description="Helical" evidence="2">
    <location>
        <begin position="226"/>
        <end position="249"/>
    </location>
</feature>
<dbReference type="PANTHER" id="PTHR46013:SF4">
    <property type="entry name" value="B-CELL RECEPTOR CD22-RELATED"/>
    <property type="match status" value="1"/>
</dbReference>
<dbReference type="Bgee" id="ENSAMXG00000033727">
    <property type="expression patterns" value="Expressed in mesonephros and 2 other cell types or tissues"/>
</dbReference>
<dbReference type="SUPFAM" id="SSF48726">
    <property type="entry name" value="Immunoglobulin"/>
    <property type="match status" value="2"/>
</dbReference>
<feature type="compositionally biased region" description="Polar residues" evidence="1">
    <location>
        <begin position="280"/>
        <end position="293"/>
    </location>
</feature>
<sequence length="380" mass="41917">METLYFLVLIVINLNGFQSDSSGWGVNYTGSICAVRGSNVRIPCTYFYPSSHKVETVRWCSMNSNKEKCADPPYVYNNSSNSASEEFQYVGDKQSNCTLLISNVQFSHSAEYRFRFITNEKVGRWTGDPGVTLQVGDLQLTGPPENETLKKGDAVNLTCAVNCSLSSPQFVWFKDNQRLPSSDPVLHLPALTVEDSGNYSCALKTDEAVRSEMFRIHFKGVCPSGLVTSLVIVVGIVVIIALIFLAVVYNRRKKEKAGEESDGEKGRKTQIGESGHGEQTDPQTNQVTQSAEVLQQEDEQTYASVHKPKTGKKKKAQKETDGGSGRKTKVGNSAQSYLLQEDDVTYASVSIKPSKPKERFISTVQLEEDDSVIYSAVATK</sequence>
<reference evidence="5" key="4">
    <citation type="submission" date="2025-09" db="UniProtKB">
        <authorList>
            <consortium name="Ensembl"/>
        </authorList>
    </citation>
    <scope>IDENTIFICATION</scope>
</reference>
<reference evidence="6" key="1">
    <citation type="submission" date="2013-03" db="EMBL/GenBank/DDBJ databases">
        <authorList>
            <person name="Jeffery W."/>
            <person name="Warren W."/>
            <person name="Wilson R.K."/>
        </authorList>
    </citation>
    <scope>NUCLEOTIDE SEQUENCE</scope>
    <source>
        <strain evidence="6">female</strain>
    </source>
</reference>
<dbReference type="Gene3D" id="2.60.40.10">
    <property type="entry name" value="Immunoglobulins"/>
    <property type="match status" value="2"/>
</dbReference>
<dbReference type="InterPro" id="IPR036179">
    <property type="entry name" value="Ig-like_dom_sf"/>
</dbReference>
<dbReference type="Proteomes" id="UP000018467">
    <property type="component" value="Unassembled WGS sequence"/>
</dbReference>
<dbReference type="SMART" id="SM00409">
    <property type="entry name" value="IG"/>
    <property type="match status" value="2"/>
</dbReference>
<feature type="compositionally biased region" description="Basic and acidic residues" evidence="1">
    <location>
        <begin position="256"/>
        <end position="267"/>
    </location>
</feature>
<dbReference type="InterPro" id="IPR003599">
    <property type="entry name" value="Ig_sub"/>
</dbReference>
<dbReference type="SMART" id="SM00408">
    <property type="entry name" value="IGc2"/>
    <property type="match status" value="1"/>
</dbReference>
<evidence type="ECO:0000259" key="4">
    <source>
        <dbReference type="PROSITE" id="PS50835"/>
    </source>
</evidence>
<keyword evidence="2" id="KW-0472">Membrane</keyword>
<dbReference type="InterPro" id="IPR007110">
    <property type="entry name" value="Ig-like_dom"/>
</dbReference>
<dbReference type="InParanoid" id="A0A3B1IWK1"/>
<dbReference type="Pfam" id="PF07686">
    <property type="entry name" value="V-set"/>
    <property type="match status" value="1"/>
</dbReference>
<keyword evidence="6" id="KW-1185">Reference proteome</keyword>
<keyword evidence="3" id="KW-0732">Signal</keyword>
<evidence type="ECO:0000256" key="3">
    <source>
        <dbReference type="SAM" id="SignalP"/>
    </source>
</evidence>
<organism evidence="5 6">
    <name type="scientific">Astyanax mexicanus</name>
    <name type="common">Blind cave fish</name>
    <name type="synonym">Astyanax fasciatus mexicanus</name>
    <dbReference type="NCBI Taxonomy" id="7994"/>
    <lineage>
        <taxon>Eukaryota</taxon>
        <taxon>Metazoa</taxon>
        <taxon>Chordata</taxon>
        <taxon>Craniata</taxon>
        <taxon>Vertebrata</taxon>
        <taxon>Euteleostomi</taxon>
        <taxon>Actinopterygii</taxon>
        <taxon>Neopterygii</taxon>
        <taxon>Teleostei</taxon>
        <taxon>Ostariophysi</taxon>
        <taxon>Characiformes</taxon>
        <taxon>Characoidei</taxon>
        <taxon>Acestrorhamphidae</taxon>
        <taxon>Acestrorhamphinae</taxon>
        <taxon>Astyanax</taxon>
    </lineage>
</organism>
<accession>A0A3B1IWK1</accession>
<feature type="compositionally biased region" description="Basic residues" evidence="1">
    <location>
        <begin position="306"/>
        <end position="316"/>
    </location>
</feature>